<comment type="caution">
    <text evidence="1">The sequence shown here is derived from an EMBL/GenBank/DDBJ whole genome shotgun (WGS) entry which is preliminary data.</text>
</comment>
<accession>A0A8J2L1A5</accession>
<proteinExistence type="predicted"/>
<protein>
    <submittedName>
        <fullName evidence="1">Uncharacterized protein</fullName>
    </submittedName>
</protein>
<evidence type="ECO:0000313" key="2">
    <source>
        <dbReference type="Proteomes" id="UP000708208"/>
    </source>
</evidence>
<dbReference type="AlphaFoldDB" id="A0A8J2L1A5"/>
<organism evidence="1 2">
    <name type="scientific">Allacma fusca</name>
    <dbReference type="NCBI Taxonomy" id="39272"/>
    <lineage>
        <taxon>Eukaryota</taxon>
        <taxon>Metazoa</taxon>
        <taxon>Ecdysozoa</taxon>
        <taxon>Arthropoda</taxon>
        <taxon>Hexapoda</taxon>
        <taxon>Collembola</taxon>
        <taxon>Symphypleona</taxon>
        <taxon>Sminthuridae</taxon>
        <taxon>Allacma</taxon>
    </lineage>
</organism>
<reference evidence="1" key="1">
    <citation type="submission" date="2021-06" db="EMBL/GenBank/DDBJ databases">
        <authorList>
            <person name="Hodson N. C."/>
            <person name="Mongue J. A."/>
            <person name="Jaron S. K."/>
        </authorList>
    </citation>
    <scope>NUCLEOTIDE SEQUENCE</scope>
</reference>
<dbReference type="Proteomes" id="UP000708208">
    <property type="component" value="Unassembled WGS sequence"/>
</dbReference>
<sequence length="174" mass="20697">MDVARERKKTVASANREVVGRWYLPTNDYSRNIRIIAWVRRWLSRKHREDSLDPEKLEMSEKSIWRIVQREADVERKVDLPLVKNEDGLICVKLRIILREDTESFIMPVYLPNDHPITEQLIISVHRNNCHAVTADLCCEDPRICMDSELEKGDSQMSFKMHNLQEKRWEIVRL</sequence>
<dbReference type="EMBL" id="CAJVCH010536269">
    <property type="protein sequence ID" value="CAG7825436.1"/>
    <property type="molecule type" value="Genomic_DNA"/>
</dbReference>
<evidence type="ECO:0000313" key="1">
    <source>
        <dbReference type="EMBL" id="CAG7825436.1"/>
    </source>
</evidence>
<keyword evidence="2" id="KW-1185">Reference proteome</keyword>
<gene>
    <name evidence="1" type="ORF">AFUS01_LOCUS35544</name>
</gene>
<dbReference type="OrthoDB" id="6428063at2759"/>
<name>A0A8J2L1A5_9HEXA</name>